<accession>A0ABS1BMV7</accession>
<evidence type="ECO:0000313" key="2">
    <source>
        <dbReference type="EMBL" id="MBK0383529.1"/>
    </source>
</evidence>
<name>A0ABS1BMV7_9SPHI</name>
<gene>
    <name evidence="2" type="ORF">I5M32_11230</name>
</gene>
<keyword evidence="3" id="KW-1185">Reference proteome</keyword>
<evidence type="ECO:0000256" key="1">
    <source>
        <dbReference type="SAM" id="Phobius"/>
    </source>
</evidence>
<sequence>MPTLVDNLLKGELPEVKMNISLDRETLTDIAITAIIVAVLVTLLNKFLLSKI</sequence>
<evidence type="ECO:0000313" key="3">
    <source>
        <dbReference type="Proteomes" id="UP000660024"/>
    </source>
</evidence>
<dbReference type="RefSeq" id="WP_200586333.1">
    <property type="nucleotide sequence ID" value="NZ_JAEHFY010000014.1"/>
</dbReference>
<proteinExistence type="predicted"/>
<keyword evidence="1" id="KW-0472">Membrane</keyword>
<reference evidence="2 3" key="1">
    <citation type="submission" date="2020-12" db="EMBL/GenBank/DDBJ databases">
        <title>Bacterial novel species Pedobacter sp. SD-b isolated from soil.</title>
        <authorList>
            <person name="Jung H.-Y."/>
        </authorList>
    </citation>
    <scope>NUCLEOTIDE SEQUENCE [LARGE SCALE GENOMIC DNA]</scope>
    <source>
        <strain evidence="2 3">SD-b</strain>
    </source>
</reference>
<dbReference type="Proteomes" id="UP000660024">
    <property type="component" value="Unassembled WGS sequence"/>
</dbReference>
<organism evidence="2 3">
    <name type="scientific">Pedobacter segetis</name>
    <dbReference type="NCBI Taxonomy" id="2793069"/>
    <lineage>
        <taxon>Bacteria</taxon>
        <taxon>Pseudomonadati</taxon>
        <taxon>Bacteroidota</taxon>
        <taxon>Sphingobacteriia</taxon>
        <taxon>Sphingobacteriales</taxon>
        <taxon>Sphingobacteriaceae</taxon>
        <taxon>Pedobacter</taxon>
    </lineage>
</organism>
<feature type="transmembrane region" description="Helical" evidence="1">
    <location>
        <begin position="30"/>
        <end position="49"/>
    </location>
</feature>
<comment type="caution">
    <text evidence="2">The sequence shown here is derived from an EMBL/GenBank/DDBJ whole genome shotgun (WGS) entry which is preliminary data.</text>
</comment>
<keyword evidence="1" id="KW-1133">Transmembrane helix</keyword>
<protein>
    <submittedName>
        <fullName evidence="2">Uncharacterized protein</fullName>
    </submittedName>
</protein>
<dbReference type="EMBL" id="JAEHFY010000014">
    <property type="protein sequence ID" value="MBK0383529.1"/>
    <property type="molecule type" value="Genomic_DNA"/>
</dbReference>
<keyword evidence="1" id="KW-0812">Transmembrane</keyword>